<feature type="compositionally biased region" description="Basic and acidic residues" evidence="1">
    <location>
        <begin position="465"/>
        <end position="484"/>
    </location>
</feature>
<evidence type="ECO:0000256" key="1">
    <source>
        <dbReference type="SAM" id="MobiDB-lite"/>
    </source>
</evidence>
<dbReference type="FunFam" id="3.30.830.10:FF:000015">
    <property type="entry name" value="Putative zinc metalloprotease"/>
    <property type="match status" value="1"/>
</dbReference>
<dbReference type="PANTHER" id="PTHR43016">
    <property type="entry name" value="PRESEQUENCE PROTEASE"/>
    <property type="match status" value="1"/>
</dbReference>
<keyword evidence="5" id="KW-1185">Reference proteome</keyword>
<evidence type="ECO:0000313" key="5">
    <source>
        <dbReference type="Proteomes" id="UP001519460"/>
    </source>
</evidence>
<dbReference type="Pfam" id="PF05193">
    <property type="entry name" value="Peptidase_M16_C"/>
    <property type="match status" value="1"/>
</dbReference>
<dbReference type="FunFam" id="3.30.830.10:FF:000031">
    <property type="entry name" value="Putative zinc metalloprotease"/>
    <property type="match status" value="1"/>
</dbReference>
<evidence type="ECO:0008006" key="6">
    <source>
        <dbReference type="Google" id="ProtNLM"/>
    </source>
</evidence>
<accession>A0ABD0L9D3</accession>
<evidence type="ECO:0000313" key="4">
    <source>
        <dbReference type="EMBL" id="KAK7495793.1"/>
    </source>
</evidence>
<gene>
    <name evidence="4" type="ORF">BaRGS_00013013</name>
</gene>
<proteinExistence type="predicted"/>
<feature type="domain" description="Peptidase M16 N-terminal" evidence="2">
    <location>
        <begin position="51"/>
        <end position="142"/>
    </location>
</feature>
<dbReference type="AlphaFoldDB" id="A0ABD0L9D3"/>
<reference evidence="4 5" key="1">
    <citation type="journal article" date="2023" name="Sci. Data">
        <title>Genome assembly of the Korean intertidal mud-creeper Batillaria attramentaria.</title>
        <authorList>
            <person name="Patra A.K."/>
            <person name="Ho P.T."/>
            <person name="Jun S."/>
            <person name="Lee S.J."/>
            <person name="Kim Y."/>
            <person name="Won Y.J."/>
        </authorList>
    </citation>
    <scope>NUCLEOTIDE SEQUENCE [LARGE SCALE GENOMIC DNA]</scope>
    <source>
        <strain evidence="4">Wonlab-2016</strain>
    </source>
</reference>
<dbReference type="EMBL" id="JACVVK020000072">
    <property type="protein sequence ID" value="KAK7495793.1"/>
    <property type="molecule type" value="Genomic_DNA"/>
</dbReference>
<evidence type="ECO:0000259" key="2">
    <source>
        <dbReference type="Pfam" id="PF00675"/>
    </source>
</evidence>
<dbReference type="Proteomes" id="UP001519460">
    <property type="component" value="Unassembled WGS sequence"/>
</dbReference>
<feature type="domain" description="Peptidase M16 C-terminal" evidence="3">
    <location>
        <begin position="196"/>
        <end position="365"/>
    </location>
</feature>
<dbReference type="InterPro" id="IPR011765">
    <property type="entry name" value="Pept_M16_N"/>
</dbReference>
<feature type="region of interest" description="Disordered" evidence="1">
    <location>
        <begin position="461"/>
        <end position="484"/>
    </location>
</feature>
<dbReference type="Gene3D" id="3.30.830.10">
    <property type="entry name" value="Metalloenzyme, LuxS/M16 peptidase-like"/>
    <property type="match status" value="4"/>
</dbReference>
<dbReference type="Pfam" id="PF00675">
    <property type="entry name" value="Peptidase_M16"/>
    <property type="match status" value="1"/>
</dbReference>
<dbReference type="InterPro" id="IPR011249">
    <property type="entry name" value="Metalloenz_LuxS/M16"/>
</dbReference>
<protein>
    <recommendedName>
        <fullName evidence="6">Presequence protease, mitochondrial</fullName>
    </recommendedName>
</protein>
<sequence length="999" mass="112392">MAATNFKLVYDVVSNGKVPVSMYKSTDTNLTVFIANIEGPLVNGYFCLATEAHDDDGLPHTLEHLVFLGSEDYPYKGVLDLLANRCLASGTNAWTDTDHTCYTVTTAGCEGFLQLLPIYVDHILNPTLKESGYVTEVHHVNGEGEDAGVVYCEMQARENTGESLTHLSMLRAMYPGHCGYKSETGGIMANLRESTSHKKVCDYHKQFYRPENLCLIITGAIKAEDVFRALQPVEEKLKKRASPPFTRPWQSPVPSLPDSQERVVPYPTDDEEYGMVTVAWRGFLAKDQYKYEALSILLDYLSDSAISPLQRDFVEIEDPYCSKVYQFIIENSETCFGFSFGNVDKKRLHDIAPKLKELLKKIADGEEKIDMDRIANLIHRRVLDALNTIEGDVHDSVAYMIIGQFLYGDTKEDCEVRLNPIDSRRRLKSEPESFWLNMLQSLTQNKPWVVVVGDPSSKLMETMGEEEKGRVEAQRKELGTTGLEERRVKLEQATEENEVEPPESMLMAVPVPSTESIHFHPLTPSSNLPGRAGAANPRFPVAEVPYKFQLDDMSTHFARMLALLDTSSLPLELKYHLPLFTESLMESPVLRDGEVIPHERVIAELEKDTLYTDSGLGIPPGCFQCGDFPHFLVTEVKVEEEKYEQGVKWLRDVLYGTQFTADRLKIIANRMIGDISSLKRSGSRIVRTLLHTLVFTKECNFNVASMLRQLTFLTQLVTKLESDPEKVIADMNKIRDLLLQPPNMCIHLSCDTKKLAANGSPVAPWKTFLSGATSLGSGDGTTTPKMTDFVLSLESSPHKKFIVGVGDVESAYFLQVVPCISSYHHEDLPALKVLVQYLTQCEGPMWSQIRGLGFAYHYSIYVRPDLGLLYLLLAKSAHVADAYRVGQKIVQEYLSGENEFSEVELESARSSLIFEIIEEEKTIWDTAQESVLCYLRGVEHEYNKEMVKKVPKVTVEDMKSVGKKYLAPLFDPSVTRSAACVHPTKVEEVTTDFKKYVLC</sequence>
<comment type="caution">
    <text evidence="4">The sequence shown here is derived from an EMBL/GenBank/DDBJ whole genome shotgun (WGS) entry which is preliminary data.</text>
</comment>
<name>A0ABD0L9D3_9CAEN</name>
<organism evidence="4 5">
    <name type="scientific">Batillaria attramentaria</name>
    <dbReference type="NCBI Taxonomy" id="370345"/>
    <lineage>
        <taxon>Eukaryota</taxon>
        <taxon>Metazoa</taxon>
        <taxon>Spiralia</taxon>
        <taxon>Lophotrochozoa</taxon>
        <taxon>Mollusca</taxon>
        <taxon>Gastropoda</taxon>
        <taxon>Caenogastropoda</taxon>
        <taxon>Sorbeoconcha</taxon>
        <taxon>Cerithioidea</taxon>
        <taxon>Batillariidae</taxon>
        <taxon>Batillaria</taxon>
    </lineage>
</organism>
<dbReference type="InterPro" id="IPR007863">
    <property type="entry name" value="Peptidase_M16_C"/>
</dbReference>
<dbReference type="PANTHER" id="PTHR43016:SF16">
    <property type="entry name" value="METALLOPROTEASE, PUTATIVE (AFU_ORTHOLOGUE AFUA_4G07610)-RELATED"/>
    <property type="match status" value="1"/>
</dbReference>
<evidence type="ECO:0000259" key="3">
    <source>
        <dbReference type="Pfam" id="PF05193"/>
    </source>
</evidence>
<dbReference type="SUPFAM" id="SSF63411">
    <property type="entry name" value="LuxS/MPP-like metallohydrolase"/>
    <property type="match status" value="4"/>
</dbReference>